<dbReference type="Gramene" id="GBG68474">
    <property type="protein sequence ID" value="GBG68474"/>
    <property type="gene ID" value="CBR_g3019"/>
</dbReference>
<evidence type="ECO:0000259" key="2">
    <source>
        <dbReference type="Pfam" id="PF25072"/>
    </source>
</evidence>
<dbReference type="PANTHER" id="PTHR35112">
    <property type="entry name" value="OS08G0360500 PROTEIN"/>
    <property type="match status" value="1"/>
</dbReference>
<evidence type="ECO:0000313" key="3">
    <source>
        <dbReference type="EMBL" id="GBG68474.1"/>
    </source>
</evidence>
<evidence type="ECO:0000256" key="1">
    <source>
        <dbReference type="SAM" id="MobiDB-lite"/>
    </source>
</evidence>
<organism evidence="3 4">
    <name type="scientific">Chara braunii</name>
    <name type="common">Braun's stonewort</name>
    <dbReference type="NCBI Taxonomy" id="69332"/>
    <lineage>
        <taxon>Eukaryota</taxon>
        <taxon>Viridiplantae</taxon>
        <taxon>Streptophyta</taxon>
        <taxon>Charophyceae</taxon>
        <taxon>Charales</taxon>
        <taxon>Characeae</taxon>
        <taxon>Chara</taxon>
    </lineage>
</organism>
<dbReference type="Pfam" id="PF25072">
    <property type="entry name" value="DUF7796"/>
    <property type="match status" value="1"/>
</dbReference>
<gene>
    <name evidence="3" type="ORF">CBR_g3019</name>
</gene>
<proteinExistence type="predicted"/>
<feature type="domain" description="DUF7796" evidence="2">
    <location>
        <begin position="185"/>
        <end position="532"/>
    </location>
</feature>
<dbReference type="PANTHER" id="PTHR35112:SF1">
    <property type="entry name" value="RING_FYVE_PHD ZINC FINGER SUPERFAMILY PROTEIN"/>
    <property type="match status" value="1"/>
</dbReference>
<protein>
    <recommendedName>
        <fullName evidence="2">DUF7796 domain-containing protein</fullName>
    </recommendedName>
</protein>
<feature type="region of interest" description="Disordered" evidence="1">
    <location>
        <begin position="105"/>
        <end position="178"/>
    </location>
</feature>
<dbReference type="Proteomes" id="UP000265515">
    <property type="component" value="Unassembled WGS sequence"/>
</dbReference>
<accession>A0A388KEJ1</accession>
<dbReference type="InterPro" id="IPR056698">
    <property type="entry name" value="DUF7796"/>
</dbReference>
<keyword evidence="4" id="KW-1185">Reference proteome</keyword>
<comment type="caution">
    <text evidence="3">The sequence shown here is derived from an EMBL/GenBank/DDBJ whole genome shotgun (WGS) entry which is preliminary data.</text>
</comment>
<feature type="compositionally biased region" description="Basic and acidic residues" evidence="1">
    <location>
        <begin position="167"/>
        <end position="178"/>
    </location>
</feature>
<reference evidence="3 4" key="1">
    <citation type="journal article" date="2018" name="Cell">
        <title>The Chara Genome: Secondary Complexity and Implications for Plant Terrestrialization.</title>
        <authorList>
            <person name="Nishiyama T."/>
            <person name="Sakayama H."/>
            <person name="Vries J.D."/>
            <person name="Buschmann H."/>
            <person name="Saint-Marcoux D."/>
            <person name="Ullrich K.K."/>
            <person name="Haas F.B."/>
            <person name="Vanderstraeten L."/>
            <person name="Becker D."/>
            <person name="Lang D."/>
            <person name="Vosolsobe S."/>
            <person name="Rombauts S."/>
            <person name="Wilhelmsson P.K.I."/>
            <person name="Janitza P."/>
            <person name="Kern R."/>
            <person name="Heyl A."/>
            <person name="Rumpler F."/>
            <person name="Villalobos L.I.A.C."/>
            <person name="Clay J.M."/>
            <person name="Skokan R."/>
            <person name="Toyoda A."/>
            <person name="Suzuki Y."/>
            <person name="Kagoshima H."/>
            <person name="Schijlen E."/>
            <person name="Tajeshwar N."/>
            <person name="Catarino B."/>
            <person name="Hetherington A.J."/>
            <person name="Saltykova A."/>
            <person name="Bonnot C."/>
            <person name="Breuninger H."/>
            <person name="Symeonidi A."/>
            <person name="Radhakrishnan G.V."/>
            <person name="Van Nieuwerburgh F."/>
            <person name="Deforce D."/>
            <person name="Chang C."/>
            <person name="Karol K.G."/>
            <person name="Hedrich R."/>
            <person name="Ulvskov P."/>
            <person name="Glockner G."/>
            <person name="Delwiche C.F."/>
            <person name="Petrasek J."/>
            <person name="Van de Peer Y."/>
            <person name="Friml J."/>
            <person name="Beilby M."/>
            <person name="Dolan L."/>
            <person name="Kohara Y."/>
            <person name="Sugano S."/>
            <person name="Fujiyama A."/>
            <person name="Delaux P.-M."/>
            <person name="Quint M."/>
            <person name="TheiBen G."/>
            <person name="Hagemann M."/>
            <person name="Harholt J."/>
            <person name="Dunand C."/>
            <person name="Zachgo S."/>
            <person name="Langdale J."/>
            <person name="Maumus F."/>
            <person name="Straeten D.V.D."/>
            <person name="Gould S.B."/>
            <person name="Rensing S.A."/>
        </authorList>
    </citation>
    <scope>NUCLEOTIDE SEQUENCE [LARGE SCALE GENOMIC DNA]</scope>
    <source>
        <strain evidence="3 4">S276</strain>
    </source>
</reference>
<name>A0A388KEJ1_CHABU</name>
<dbReference type="EMBL" id="BFEA01000101">
    <property type="protein sequence ID" value="GBG68474.1"/>
    <property type="molecule type" value="Genomic_DNA"/>
</dbReference>
<dbReference type="AlphaFoldDB" id="A0A388KEJ1"/>
<evidence type="ECO:0000313" key="4">
    <source>
        <dbReference type="Proteomes" id="UP000265515"/>
    </source>
</evidence>
<dbReference type="OrthoDB" id="2016723at2759"/>
<sequence length="813" mass="91508">MELFPRMRLLCSSKYRHGYLATMCLLCLIALLYFEQIAPAGYNTFFSWGVPSISEGEDAEAMKSTFGGNAVNDHWNASERATQRDGRFPIKDEGSVDVWTARQVTGQQLPRPVEQRAVQNGEEEKRRDAMGHSVRGGGVEVHEMAANTPSRNVTGPDMRSGHPRRASTSDDREKQKATGRDAGLVGVCLVGGARMFELTGPSIRLNLLSVFHRPVVFLHAPFDENAHKLSELILPPKYGNASGSGDVLFGGARIFTPSWLALDPALSNLLSSMGSPMGIQGLLQYFNLVEGCNDLIEGYERRHGVQFSWIVRGRLDTFWVSPLELKLETLDPAKYYVPFGSSWRGLNDRFSIGSRVTSHVAFARMSALRKLHERGLKGLNSEMALWYQLNVSKVAIGQLTNVPFCVLSRREYEWPPVNPVVKVGSVWALNGVKCGPCVPAVHDLTEHLARFKKLESYWLQQEMRDVEICNQRGNWPPDWEELYDSGVGEPYVSLRKRLKLRSLTECQHEVRDAIRKVESWDGPGEESLCARGRMGKQVYISLPLGRRWPILREHLWRDSVVFSFDLQGGDWKRLKRLAIGMETVELTSLTDERFRELWKTYMFPPFEGGKTGFPASESTEDTVVIQRGQCVESLLLARTGRGVDKRAAVLPLNNRGASKRYTTSKDLLRSFLTPVCLQLLLREWKLPVMDLLHVNIGRGVAPEQIESFLSGQEGDKSQQNSSTGVGSLKLPVCQMIVEFPYRKLGLQGERWEKDRPVIAAEGGGETKTRFLNIVERWGLVLVKCEPVAEGDVTLDTCLFFSPKYCDLTLRRRL</sequence>